<dbReference type="GO" id="GO:0016616">
    <property type="term" value="F:oxidoreductase activity, acting on the CH-OH group of donors, NAD or NADP as acceptor"/>
    <property type="evidence" value="ECO:0007669"/>
    <property type="project" value="InterPro"/>
</dbReference>
<dbReference type="InterPro" id="IPR001732">
    <property type="entry name" value="UDP-Glc/GDP-Man_DH_N"/>
</dbReference>
<dbReference type="SMART" id="SM00984">
    <property type="entry name" value="UDPG_MGDP_dh_C"/>
    <property type="match status" value="1"/>
</dbReference>
<evidence type="ECO:0000256" key="1">
    <source>
        <dbReference type="ARBA" id="ARBA00006601"/>
    </source>
</evidence>
<dbReference type="KEGG" id="dti:Desti_4297"/>
<dbReference type="InterPro" id="IPR036220">
    <property type="entry name" value="UDP-Glc/GDP-Man_DH_C_sf"/>
</dbReference>
<dbReference type="GO" id="GO:0016628">
    <property type="term" value="F:oxidoreductase activity, acting on the CH-CH group of donors, NAD or NADP as acceptor"/>
    <property type="evidence" value="ECO:0007669"/>
    <property type="project" value="InterPro"/>
</dbReference>
<reference evidence="6" key="1">
    <citation type="submission" date="2012-06" db="EMBL/GenBank/DDBJ databases">
        <title>Complete sequence of chromosome of Desulfomonile tiedjei DSM 6799.</title>
        <authorList>
            <person name="Lucas S."/>
            <person name="Copeland A."/>
            <person name="Lapidus A."/>
            <person name="Glavina del Rio T."/>
            <person name="Dalin E."/>
            <person name="Tice H."/>
            <person name="Bruce D."/>
            <person name="Goodwin L."/>
            <person name="Pitluck S."/>
            <person name="Peters L."/>
            <person name="Ovchinnikova G."/>
            <person name="Zeytun A."/>
            <person name="Lu M."/>
            <person name="Kyrpides N."/>
            <person name="Mavromatis K."/>
            <person name="Ivanova N."/>
            <person name="Brettin T."/>
            <person name="Detter J.C."/>
            <person name="Han C."/>
            <person name="Larimer F."/>
            <person name="Land M."/>
            <person name="Hauser L."/>
            <person name="Markowitz V."/>
            <person name="Cheng J.-F."/>
            <person name="Hugenholtz P."/>
            <person name="Woyke T."/>
            <person name="Wu D."/>
            <person name="Spring S."/>
            <person name="Schroeder M."/>
            <person name="Brambilla E."/>
            <person name="Klenk H.-P."/>
            <person name="Eisen J.A."/>
        </authorList>
    </citation>
    <scope>NUCLEOTIDE SEQUENCE [LARGE SCALE GENOMIC DNA]</scope>
    <source>
        <strain evidence="6">ATCC 49306 / DSM 6799 / DCB-1</strain>
    </source>
</reference>
<evidence type="ECO:0000256" key="2">
    <source>
        <dbReference type="ARBA" id="ARBA00023002"/>
    </source>
</evidence>
<feature type="domain" description="UDP-glucose/GDP-mannose dehydrogenase C-terminal" evidence="4">
    <location>
        <begin position="412"/>
        <end position="535"/>
    </location>
</feature>
<proteinExistence type="inferred from homology"/>
<dbReference type="PIRSF" id="PIRSF500136">
    <property type="entry name" value="UDP_ManNAc_DH"/>
    <property type="match status" value="1"/>
</dbReference>
<dbReference type="PATRIC" id="fig|706587.4.peg.4875"/>
<dbReference type="Pfam" id="PF00984">
    <property type="entry name" value="UDPG_MGDP_dh"/>
    <property type="match status" value="1"/>
</dbReference>
<accession>I4CBJ0</accession>
<dbReference type="NCBIfam" id="TIGR03026">
    <property type="entry name" value="NDP-sugDHase"/>
    <property type="match status" value="1"/>
</dbReference>
<organism evidence="5 6">
    <name type="scientific">Desulfomonile tiedjei (strain ATCC 49306 / DSM 6799 / DCB-1)</name>
    <dbReference type="NCBI Taxonomy" id="706587"/>
    <lineage>
        <taxon>Bacteria</taxon>
        <taxon>Pseudomonadati</taxon>
        <taxon>Thermodesulfobacteriota</taxon>
        <taxon>Desulfomonilia</taxon>
        <taxon>Desulfomonilales</taxon>
        <taxon>Desulfomonilaceae</taxon>
        <taxon>Desulfomonile</taxon>
    </lineage>
</organism>
<dbReference type="RefSeq" id="WP_014812051.1">
    <property type="nucleotide sequence ID" value="NC_018025.1"/>
</dbReference>
<dbReference type="eggNOG" id="COG0677">
    <property type="taxonomic scope" value="Bacteria"/>
</dbReference>
<dbReference type="Gene3D" id="3.40.50.720">
    <property type="entry name" value="NAD(P)-binding Rossmann-like Domain"/>
    <property type="match status" value="2"/>
</dbReference>
<dbReference type="AlphaFoldDB" id="I4CBJ0"/>
<dbReference type="EMBL" id="CP003360">
    <property type="protein sequence ID" value="AFM26931.1"/>
    <property type="molecule type" value="Genomic_DNA"/>
</dbReference>
<name>I4CBJ0_DESTA</name>
<dbReference type="Proteomes" id="UP000006055">
    <property type="component" value="Chromosome"/>
</dbReference>
<dbReference type="SUPFAM" id="SSF52413">
    <property type="entry name" value="UDP-glucose/GDP-mannose dehydrogenase C-terminal domain"/>
    <property type="match status" value="1"/>
</dbReference>
<dbReference type="PANTHER" id="PTHR43491:SF2">
    <property type="entry name" value="UDP-N-ACETYL-D-MANNOSAMINE DEHYDROGENASE"/>
    <property type="match status" value="1"/>
</dbReference>
<evidence type="ECO:0000313" key="5">
    <source>
        <dbReference type="EMBL" id="AFM26931.1"/>
    </source>
</evidence>
<dbReference type="InterPro" id="IPR036291">
    <property type="entry name" value="NAD(P)-bd_dom_sf"/>
</dbReference>
<dbReference type="PIRSF" id="PIRSF000124">
    <property type="entry name" value="UDPglc_GDPman_dh"/>
    <property type="match status" value="1"/>
</dbReference>
<protein>
    <submittedName>
        <fullName evidence="5">Nucleotide sugar dehydrogenase</fullName>
    </submittedName>
</protein>
<dbReference type="InterPro" id="IPR014027">
    <property type="entry name" value="UDP-Glc/GDP-Man_DH_C"/>
</dbReference>
<evidence type="ECO:0000259" key="4">
    <source>
        <dbReference type="SMART" id="SM00984"/>
    </source>
</evidence>
<keyword evidence="3" id="KW-0520">NAD</keyword>
<sequence>MPSKTLPFKSQIDYDNYLKRLPTGDHYSISPEGERFRLPSKEDYEREFLRLQNLVEKNRAEGKEIVVVLGIGFVGAVMAGVVADSTDKDGIPRKFVIGVQRPSTRSFWKIPYLQQGIAPVKSEDAQVPEMLRRCVLEKQTLTASFTYDALTLADVVVVDVQCDYVKEDLAQVASGYVQMADLERALEIIGELVSPEALVLIETTVPPGTTEQIAYPLMKKAFKQRGITSEPFIAHSYERVMPGANYVASIRNFWRVCSGINEESKRRIVKFLTEIIDTENFPLTVLDRPMESETAKIVENSYRAVILGFLNEWSLFAERNGIDLIKVIEAIKVRPTHSNIIFPGPGIGGYCLPKDGGLGVWAYKHIMGFEDDLFKITPMAIDINDRRALHVPELARDALRNMGRYIAASTVTILGASYKEEVGDTRYSGSELIIRRLAEMGANVCVCDPYVDHWWEFEAQDSYPAPGQSRARFFRGQETLKSLRIEKDVKTAVADADVVIFAVRHKQFLDLQPQELVEAAGGPIAVIDCMGMLNDDKIRSYFELQCEVKGLGRGHIERLKRLYKSRPAIPSPG</sequence>
<comment type="similarity">
    <text evidence="1">Belongs to the UDP-glucose/GDP-mannose dehydrogenase family.</text>
</comment>
<gene>
    <name evidence="5" type="ordered locus">Desti_4297</name>
</gene>
<dbReference type="Pfam" id="PF03720">
    <property type="entry name" value="UDPG_MGDP_dh_C"/>
    <property type="match status" value="1"/>
</dbReference>
<dbReference type="GO" id="GO:0000271">
    <property type="term" value="P:polysaccharide biosynthetic process"/>
    <property type="evidence" value="ECO:0007669"/>
    <property type="project" value="InterPro"/>
</dbReference>
<keyword evidence="6" id="KW-1185">Reference proteome</keyword>
<dbReference type="InterPro" id="IPR028359">
    <property type="entry name" value="UDP_ManNAc/GlcNAc_DH"/>
</dbReference>
<dbReference type="GO" id="GO:0051287">
    <property type="term" value="F:NAD binding"/>
    <property type="evidence" value="ECO:0007669"/>
    <property type="project" value="InterPro"/>
</dbReference>
<dbReference type="PANTHER" id="PTHR43491">
    <property type="entry name" value="UDP-N-ACETYL-D-MANNOSAMINE DEHYDROGENASE"/>
    <property type="match status" value="1"/>
</dbReference>
<dbReference type="OrthoDB" id="9803238at2"/>
<dbReference type="STRING" id="706587.Desti_4297"/>
<dbReference type="InterPro" id="IPR017476">
    <property type="entry name" value="UDP-Glc/GDP-Man"/>
</dbReference>
<dbReference type="HOGENOM" id="CLU_037409_0_0_7"/>
<dbReference type="InterPro" id="IPR014026">
    <property type="entry name" value="UDP-Glc/GDP-Man_DH_dimer"/>
</dbReference>
<dbReference type="SUPFAM" id="SSF48179">
    <property type="entry name" value="6-phosphogluconate dehydrogenase C-terminal domain-like"/>
    <property type="match status" value="1"/>
</dbReference>
<dbReference type="Pfam" id="PF03721">
    <property type="entry name" value="UDPG_MGDP_dh_N"/>
    <property type="match status" value="1"/>
</dbReference>
<evidence type="ECO:0000256" key="3">
    <source>
        <dbReference type="ARBA" id="ARBA00023027"/>
    </source>
</evidence>
<keyword evidence="2" id="KW-0560">Oxidoreductase</keyword>
<dbReference type="SUPFAM" id="SSF51735">
    <property type="entry name" value="NAD(P)-binding Rossmann-fold domains"/>
    <property type="match status" value="1"/>
</dbReference>
<dbReference type="InterPro" id="IPR008927">
    <property type="entry name" value="6-PGluconate_DH-like_C_sf"/>
</dbReference>
<evidence type="ECO:0000313" key="6">
    <source>
        <dbReference type="Proteomes" id="UP000006055"/>
    </source>
</evidence>